<organism evidence="1 2">
    <name type="scientific">Elysia crispata</name>
    <name type="common">lettuce slug</name>
    <dbReference type="NCBI Taxonomy" id="231223"/>
    <lineage>
        <taxon>Eukaryota</taxon>
        <taxon>Metazoa</taxon>
        <taxon>Spiralia</taxon>
        <taxon>Lophotrochozoa</taxon>
        <taxon>Mollusca</taxon>
        <taxon>Gastropoda</taxon>
        <taxon>Heterobranchia</taxon>
        <taxon>Euthyneura</taxon>
        <taxon>Panpulmonata</taxon>
        <taxon>Sacoglossa</taxon>
        <taxon>Placobranchoidea</taxon>
        <taxon>Plakobranchidae</taxon>
        <taxon>Elysia</taxon>
    </lineage>
</organism>
<dbReference type="EMBL" id="JAWDGP010001678">
    <property type="protein sequence ID" value="KAK3789263.1"/>
    <property type="molecule type" value="Genomic_DNA"/>
</dbReference>
<protein>
    <submittedName>
        <fullName evidence="1">Uncharacterized protein</fullName>
    </submittedName>
</protein>
<evidence type="ECO:0000313" key="1">
    <source>
        <dbReference type="EMBL" id="KAK3789263.1"/>
    </source>
</evidence>
<name>A0AAE1AKE7_9GAST</name>
<gene>
    <name evidence="1" type="ORF">RRG08_001653</name>
</gene>
<dbReference type="AlphaFoldDB" id="A0AAE1AKE7"/>
<keyword evidence="2" id="KW-1185">Reference proteome</keyword>
<evidence type="ECO:0000313" key="2">
    <source>
        <dbReference type="Proteomes" id="UP001283361"/>
    </source>
</evidence>
<sequence>MNGARSCGVMVAAGTVMPSLADSVSLNLPLHKDMWKDIILTPGDSSRDQGLKSPGSSLAGRILYQSPLVAHLGLVIPPQLPLMSTNPHWSQGLE</sequence>
<reference evidence="1" key="1">
    <citation type="journal article" date="2023" name="G3 (Bethesda)">
        <title>A reference genome for the long-term kleptoplast-retaining sea slug Elysia crispata morphotype clarki.</title>
        <authorList>
            <person name="Eastman K.E."/>
            <person name="Pendleton A.L."/>
            <person name="Shaikh M.A."/>
            <person name="Suttiyut T."/>
            <person name="Ogas R."/>
            <person name="Tomko P."/>
            <person name="Gavelis G."/>
            <person name="Widhalm J.R."/>
            <person name="Wisecaver J.H."/>
        </authorList>
    </citation>
    <scope>NUCLEOTIDE SEQUENCE</scope>
    <source>
        <strain evidence="1">ECLA1</strain>
    </source>
</reference>
<comment type="caution">
    <text evidence="1">The sequence shown here is derived from an EMBL/GenBank/DDBJ whole genome shotgun (WGS) entry which is preliminary data.</text>
</comment>
<proteinExistence type="predicted"/>
<dbReference type="Proteomes" id="UP001283361">
    <property type="component" value="Unassembled WGS sequence"/>
</dbReference>
<accession>A0AAE1AKE7</accession>